<name>A0A068QLQ3_9VIRU</name>
<protein>
    <submittedName>
        <fullName evidence="1">Uncharacterized protein</fullName>
    </submittedName>
</protein>
<dbReference type="OrthoDB" id="36780at10239"/>
<dbReference type="EMBL" id="HF920637">
    <property type="protein sequence ID" value="CCV02479.1"/>
    <property type="molecule type" value="Genomic_DNA"/>
</dbReference>
<dbReference type="Proteomes" id="UP000114278">
    <property type="component" value="Segment"/>
</dbReference>
<dbReference type="GeneID" id="19738691"/>
<gene>
    <name evidence="1" type="primary">107L</name>
    <name evidence="1" type="ORF">IIV31_107L</name>
</gene>
<dbReference type="RefSeq" id="YP_009046721.1">
    <property type="nucleotide sequence ID" value="NC_024451.1"/>
</dbReference>
<keyword evidence="2" id="KW-1185">Reference proteome</keyword>
<sequence>MNFIREEETKRVLSNCRSVTPQWLLDYFLEHDTDSDCDYIFENLPSDIHKQVDDLAAQFVKNTRIESEKVLKQIEEVSRQTKEVDRQTKCIDVLTDCVIQYNKQNKIEIYQIQQQLENVRELNRHP</sequence>
<accession>A0A068QLQ3</accession>
<reference evidence="1 2" key="1">
    <citation type="journal article" date="2014" name="J. Gen. Virol.">
        <title>Genome sequence of a crustacean iridovirus, IIV31, isolated from the pill bug, Armadillidium vulgare.</title>
        <authorList>
            <person name="Piegu B."/>
            <person name="Guizard S."/>
            <person name="Yeping T."/>
            <person name="Cruaud C."/>
            <person name="Asgari S."/>
            <person name="Bideshi D.K."/>
            <person name="Federici B.A."/>
            <person name="Bigot Y."/>
        </authorList>
    </citation>
    <scope>NUCLEOTIDE SEQUENCE [LARGE SCALE GENOMIC DNA]</scope>
</reference>
<evidence type="ECO:0000313" key="2">
    <source>
        <dbReference type="Proteomes" id="UP000114278"/>
    </source>
</evidence>
<evidence type="ECO:0000313" key="1">
    <source>
        <dbReference type="EMBL" id="CCV02479.1"/>
    </source>
</evidence>
<proteinExistence type="predicted"/>
<dbReference type="KEGG" id="vg:19738691"/>
<organism evidence="1 2">
    <name type="scientific">Armadillidium vulgare iridescent virus</name>
    <dbReference type="NCBI Taxonomy" id="72201"/>
    <lineage>
        <taxon>Viruses</taxon>
        <taxon>Varidnaviria</taxon>
        <taxon>Bamfordvirae</taxon>
        <taxon>Nucleocytoviricota</taxon>
        <taxon>Megaviricetes</taxon>
        <taxon>Pimascovirales</taxon>
        <taxon>Pimascovirales incertae sedis</taxon>
        <taxon>Iridoviridae</taxon>
        <taxon>Betairidovirinae</taxon>
        <taxon>Iridovirus</taxon>
        <taxon>Iridovirus armadillidium1</taxon>
        <taxon>Invertebrate iridescent virus 31</taxon>
    </lineage>
</organism>